<evidence type="ECO:0000256" key="1">
    <source>
        <dbReference type="SAM" id="Coils"/>
    </source>
</evidence>
<feature type="coiled-coil region" evidence="1">
    <location>
        <begin position="12"/>
        <end position="53"/>
    </location>
</feature>
<evidence type="ECO:0000256" key="2">
    <source>
        <dbReference type="SAM" id="MobiDB-lite"/>
    </source>
</evidence>
<accession>A0A7W8J5Z4</accession>
<gene>
    <name evidence="3" type="ORF">HDF10_001116</name>
</gene>
<evidence type="ECO:0000313" key="4">
    <source>
        <dbReference type="Proteomes" id="UP000569092"/>
    </source>
</evidence>
<protein>
    <submittedName>
        <fullName evidence="3">Uncharacterized protein</fullName>
    </submittedName>
</protein>
<comment type="caution">
    <text evidence="3">The sequence shown here is derived from an EMBL/GenBank/DDBJ whole genome shotgun (WGS) entry which is preliminary data.</text>
</comment>
<keyword evidence="1" id="KW-0175">Coiled coil</keyword>
<feature type="compositionally biased region" description="Polar residues" evidence="2">
    <location>
        <begin position="158"/>
        <end position="176"/>
    </location>
</feature>
<dbReference type="EMBL" id="JACHDZ010000001">
    <property type="protein sequence ID" value="MBB5343166.1"/>
    <property type="molecule type" value="Genomic_DNA"/>
</dbReference>
<feature type="region of interest" description="Disordered" evidence="2">
    <location>
        <begin position="147"/>
        <end position="182"/>
    </location>
</feature>
<sequence length="182" mass="19934">MSEPSTEQLAELETLRRVNAELLKTKHDLKGRIATLESEAATLESRTEKAEGLMRSAVIDVPMRRLAEGIAHVPALFIAELEKDYRVDVDADSGELRLLTKEDGKPVTDGKGEPVAMAHNALFRFLAGSPEQQKDDPRKKVFATLMRYSGASGGQGRKTVSSPSRSTVENESTQPLPSFGLR</sequence>
<name>A0A7W8J5Z4_9BACT</name>
<organism evidence="3 4">
    <name type="scientific">Tunturiibacter lichenicola</name>
    <dbReference type="NCBI Taxonomy" id="2051959"/>
    <lineage>
        <taxon>Bacteria</taxon>
        <taxon>Pseudomonadati</taxon>
        <taxon>Acidobacteriota</taxon>
        <taxon>Terriglobia</taxon>
        <taxon>Terriglobales</taxon>
        <taxon>Acidobacteriaceae</taxon>
        <taxon>Tunturiibacter</taxon>
    </lineage>
</organism>
<dbReference type="Proteomes" id="UP000569092">
    <property type="component" value="Unassembled WGS sequence"/>
</dbReference>
<proteinExistence type="predicted"/>
<evidence type="ECO:0000313" key="3">
    <source>
        <dbReference type="EMBL" id="MBB5343166.1"/>
    </source>
</evidence>
<dbReference type="AlphaFoldDB" id="A0A7W8J5Z4"/>
<reference evidence="3 4" key="1">
    <citation type="submission" date="2020-08" db="EMBL/GenBank/DDBJ databases">
        <title>Genomic Encyclopedia of Type Strains, Phase IV (KMG-V): Genome sequencing to study the core and pangenomes of soil and plant-associated prokaryotes.</title>
        <authorList>
            <person name="Whitman W."/>
        </authorList>
    </citation>
    <scope>NUCLEOTIDE SEQUENCE [LARGE SCALE GENOMIC DNA]</scope>
    <source>
        <strain evidence="3 4">M8US30</strain>
    </source>
</reference>